<evidence type="ECO:0000313" key="1">
    <source>
        <dbReference type="EMBL" id="KCW78855.1"/>
    </source>
</evidence>
<dbReference type="AlphaFoldDB" id="A0A059CLR6"/>
<accession>A0A059CLR6</accession>
<sequence>MALIGLKVFSSMVEIQYKSFWSLFGDDYVYALEALKEQRISTVLWITVRSKPEVWRKSLNQLYCFHVFEINMTSNQWVARKLKSECFVTAAIVWNWFQPEMCTIFGTKNLQSSGTTSCLWL</sequence>
<name>A0A059CLR6_EUCGR</name>
<dbReference type="Gramene" id="KCW78855">
    <property type="protein sequence ID" value="KCW78855"/>
    <property type="gene ID" value="EUGRSUZ_C00295"/>
</dbReference>
<proteinExistence type="predicted"/>
<gene>
    <name evidence="1" type="ORF">EUGRSUZ_C00295</name>
</gene>
<dbReference type="EMBL" id="KK198755">
    <property type="protein sequence ID" value="KCW78855.1"/>
    <property type="molecule type" value="Genomic_DNA"/>
</dbReference>
<organism evidence="1">
    <name type="scientific">Eucalyptus grandis</name>
    <name type="common">Flooded gum</name>
    <dbReference type="NCBI Taxonomy" id="71139"/>
    <lineage>
        <taxon>Eukaryota</taxon>
        <taxon>Viridiplantae</taxon>
        <taxon>Streptophyta</taxon>
        <taxon>Embryophyta</taxon>
        <taxon>Tracheophyta</taxon>
        <taxon>Spermatophyta</taxon>
        <taxon>Magnoliopsida</taxon>
        <taxon>eudicotyledons</taxon>
        <taxon>Gunneridae</taxon>
        <taxon>Pentapetalae</taxon>
        <taxon>rosids</taxon>
        <taxon>malvids</taxon>
        <taxon>Myrtales</taxon>
        <taxon>Myrtaceae</taxon>
        <taxon>Myrtoideae</taxon>
        <taxon>Eucalypteae</taxon>
        <taxon>Eucalyptus</taxon>
    </lineage>
</organism>
<dbReference type="InParanoid" id="A0A059CLR6"/>
<reference evidence="1" key="1">
    <citation type="submission" date="2013-07" db="EMBL/GenBank/DDBJ databases">
        <title>The genome of Eucalyptus grandis.</title>
        <authorList>
            <person name="Schmutz J."/>
            <person name="Hayes R."/>
            <person name="Myburg A."/>
            <person name="Tuskan G."/>
            <person name="Grattapaglia D."/>
            <person name="Rokhsar D.S."/>
        </authorList>
    </citation>
    <scope>NUCLEOTIDE SEQUENCE</scope>
    <source>
        <tissue evidence="1">Leaf extractions</tissue>
    </source>
</reference>
<protein>
    <submittedName>
        <fullName evidence="1">Uncharacterized protein</fullName>
    </submittedName>
</protein>